<evidence type="ECO:0000256" key="1">
    <source>
        <dbReference type="ARBA" id="ARBA00023125"/>
    </source>
</evidence>
<name>A0A6A5TLJ0_9PLEO</name>
<dbReference type="InterPro" id="IPR006600">
    <property type="entry name" value="HTH_CenpB_DNA-bd_dom"/>
</dbReference>
<dbReference type="OrthoDB" id="3938460at2759"/>
<organism evidence="3 4">
    <name type="scientific">Byssothecium circinans</name>
    <dbReference type="NCBI Taxonomy" id="147558"/>
    <lineage>
        <taxon>Eukaryota</taxon>
        <taxon>Fungi</taxon>
        <taxon>Dikarya</taxon>
        <taxon>Ascomycota</taxon>
        <taxon>Pezizomycotina</taxon>
        <taxon>Dothideomycetes</taxon>
        <taxon>Pleosporomycetidae</taxon>
        <taxon>Pleosporales</taxon>
        <taxon>Massarineae</taxon>
        <taxon>Massarinaceae</taxon>
        <taxon>Byssothecium</taxon>
    </lineage>
</organism>
<evidence type="ECO:0000313" key="3">
    <source>
        <dbReference type="EMBL" id="KAF1953258.1"/>
    </source>
</evidence>
<evidence type="ECO:0000313" key="4">
    <source>
        <dbReference type="Proteomes" id="UP000800035"/>
    </source>
</evidence>
<dbReference type="GO" id="GO:0003677">
    <property type="term" value="F:DNA binding"/>
    <property type="evidence" value="ECO:0007669"/>
    <property type="project" value="UniProtKB-KW"/>
</dbReference>
<dbReference type="Proteomes" id="UP000800035">
    <property type="component" value="Unassembled WGS sequence"/>
</dbReference>
<gene>
    <name evidence="3" type="ORF">CC80DRAFT_420573</name>
</gene>
<sequence>ELVQYIGRLTDRGLLPIKEMIRNFGLQIAKKELRVHWANHFIQRHAKEALGAIATRMDRVRHQADLGIKYEQFFQLLLEKIKEYDIEPRHTYNMDEKGFLIGVIRRSKRIFIKAM</sequence>
<accession>A0A6A5TLJ0</accession>
<feature type="non-terminal residue" evidence="3">
    <location>
        <position position="1"/>
    </location>
</feature>
<protein>
    <recommendedName>
        <fullName evidence="2">HTH CENPB-type domain-containing protein</fullName>
    </recommendedName>
</protein>
<feature type="domain" description="HTH CENPB-type" evidence="2">
    <location>
        <begin position="1"/>
        <end position="51"/>
    </location>
</feature>
<dbReference type="PROSITE" id="PS51253">
    <property type="entry name" value="HTH_CENPB"/>
    <property type="match status" value="1"/>
</dbReference>
<dbReference type="EMBL" id="ML977005">
    <property type="protein sequence ID" value="KAF1953258.1"/>
    <property type="molecule type" value="Genomic_DNA"/>
</dbReference>
<evidence type="ECO:0000259" key="2">
    <source>
        <dbReference type="PROSITE" id="PS51253"/>
    </source>
</evidence>
<keyword evidence="1" id="KW-0238">DNA-binding</keyword>
<keyword evidence="4" id="KW-1185">Reference proteome</keyword>
<proteinExistence type="predicted"/>
<dbReference type="AlphaFoldDB" id="A0A6A5TLJ0"/>
<reference evidence="3" key="1">
    <citation type="journal article" date="2020" name="Stud. Mycol.">
        <title>101 Dothideomycetes genomes: a test case for predicting lifestyles and emergence of pathogens.</title>
        <authorList>
            <person name="Haridas S."/>
            <person name="Albert R."/>
            <person name="Binder M."/>
            <person name="Bloem J."/>
            <person name="Labutti K."/>
            <person name="Salamov A."/>
            <person name="Andreopoulos B."/>
            <person name="Baker S."/>
            <person name="Barry K."/>
            <person name="Bills G."/>
            <person name="Bluhm B."/>
            <person name="Cannon C."/>
            <person name="Castanera R."/>
            <person name="Culley D."/>
            <person name="Daum C."/>
            <person name="Ezra D."/>
            <person name="Gonzalez J."/>
            <person name="Henrissat B."/>
            <person name="Kuo A."/>
            <person name="Liang C."/>
            <person name="Lipzen A."/>
            <person name="Lutzoni F."/>
            <person name="Magnuson J."/>
            <person name="Mondo S."/>
            <person name="Nolan M."/>
            <person name="Ohm R."/>
            <person name="Pangilinan J."/>
            <person name="Park H.-J."/>
            <person name="Ramirez L."/>
            <person name="Alfaro M."/>
            <person name="Sun H."/>
            <person name="Tritt A."/>
            <person name="Yoshinaga Y."/>
            <person name="Zwiers L.-H."/>
            <person name="Turgeon B."/>
            <person name="Goodwin S."/>
            <person name="Spatafora J."/>
            <person name="Crous P."/>
            <person name="Grigoriev I."/>
        </authorList>
    </citation>
    <scope>NUCLEOTIDE SEQUENCE</scope>
    <source>
        <strain evidence="3">CBS 675.92</strain>
    </source>
</reference>